<dbReference type="EMBL" id="JACAQE010000007">
    <property type="protein sequence ID" value="NWC16403.1"/>
    <property type="molecule type" value="Genomic_DNA"/>
</dbReference>
<dbReference type="PANTHER" id="PTHR18895:SF74">
    <property type="entry name" value="MTRF1L RELEASE FACTOR GLUTAMINE METHYLTRANSFERASE"/>
    <property type="match status" value="1"/>
</dbReference>
<dbReference type="Pfam" id="PF03602">
    <property type="entry name" value="Cons_hypoth95"/>
    <property type="match status" value="1"/>
</dbReference>
<evidence type="ECO:0000256" key="1">
    <source>
        <dbReference type="ARBA" id="ARBA00022603"/>
    </source>
</evidence>
<sequence>MIHSQLEHEHVTALENLTKAGVWDPLGDLRAIAGKHFSSGLEPDGHRLSAFQLDVAERCARTPLGHILGYTDFADLRFVVGSGAFIPRLQSMAMVRWIEENLPLDSHSMVYDLCSGVGAIGLSIWSRSGARVVCVENDPIAQAYLGRNIHRLCQGRPDVTLCEGDISRLDTFEQARGSVDVVVSNPPYVSAGTELLPEWGIHHPSGAIYAGDQGGELIEASARLADLILKPKGALLIEHGEAQGHRVRSLLEQYGFDSVRTCVDGRFGDSTGPAVVTVGRKA</sequence>
<dbReference type="InterPro" id="IPR029063">
    <property type="entry name" value="SAM-dependent_MTases_sf"/>
</dbReference>
<accession>A0A7Y7Y3G9</accession>
<proteinExistence type="predicted"/>
<dbReference type="PROSITE" id="PS00092">
    <property type="entry name" value="N6_MTASE"/>
    <property type="match status" value="1"/>
</dbReference>
<dbReference type="CDD" id="cd02440">
    <property type="entry name" value="AdoMet_MTases"/>
    <property type="match status" value="1"/>
</dbReference>
<evidence type="ECO:0000313" key="3">
    <source>
        <dbReference type="EMBL" id="NWC16403.1"/>
    </source>
</evidence>
<dbReference type="Proteomes" id="UP000517547">
    <property type="component" value="Unassembled WGS sequence"/>
</dbReference>
<dbReference type="GO" id="GO:0003676">
    <property type="term" value="F:nucleic acid binding"/>
    <property type="evidence" value="ECO:0007669"/>
    <property type="project" value="InterPro"/>
</dbReference>
<dbReference type="InterPro" id="IPR050320">
    <property type="entry name" value="N5-glutamine_MTase"/>
</dbReference>
<dbReference type="GO" id="GO:0008168">
    <property type="term" value="F:methyltransferase activity"/>
    <property type="evidence" value="ECO:0007669"/>
    <property type="project" value="UniProtKB-KW"/>
</dbReference>
<dbReference type="PANTHER" id="PTHR18895">
    <property type="entry name" value="HEMK METHYLTRANSFERASE"/>
    <property type="match status" value="1"/>
</dbReference>
<dbReference type="AlphaFoldDB" id="A0A7Y7Y3G9"/>
<reference evidence="3 4" key="1">
    <citation type="submission" date="2020-04" db="EMBL/GenBank/DDBJ databases">
        <title>Molecular characterization of pseudomonads from Agaricus bisporus reveal novel blotch 2 pathogens in Western Europe.</title>
        <authorList>
            <person name="Taparia T."/>
            <person name="Krijger M."/>
            <person name="Haynes E."/>
            <person name="Elpinstone J.G."/>
            <person name="Noble R."/>
            <person name="Van Der Wolf J."/>
        </authorList>
    </citation>
    <scope>NUCLEOTIDE SEQUENCE [LARGE SCALE GENOMIC DNA]</scope>
    <source>
        <strain evidence="3 4">IPO3738</strain>
    </source>
</reference>
<evidence type="ECO:0000256" key="2">
    <source>
        <dbReference type="ARBA" id="ARBA00022679"/>
    </source>
</evidence>
<keyword evidence="2 3" id="KW-0808">Transferase</keyword>
<evidence type="ECO:0000313" key="4">
    <source>
        <dbReference type="Proteomes" id="UP000517547"/>
    </source>
</evidence>
<keyword evidence="1 3" id="KW-0489">Methyltransferase</keyword>
<comment type="caution">
    <text evidence="3">The sequence shown here is derived from an EMBL/GenBank/DDBJ whole genome shotgun (WGS) entry which is preliminary data.</text>
</comment>
<dbReference type="Gene3D" id="3.40.50.150">
    <property type="entry name" value="Vaccinia Virus protein VP39"/>
    <property type="match status" value="1"/>
</dbReference>
<organism evidence="3 4">
    <name type="scientific">Pseudomonas gingeri</name>
    <dbReference type="NCBI Taxonomy" id="117681"/>
    <lineage>
        <taxon>Bacteria</taxon>
        <taxon>Pseudomonadati</taxon>
        <taxon>Pseudomonadota</taxon>
        <taxon>Gammaproteobacteria</taxon>
        <taxon>Pseudomonadales</taxon>
        <taxon>Pseudomonadaceae</taxon>
        <taxon>Pseudomonas</taxon>
    </lineage>
</organism>
<gene>
    <name evidence="3" type="ORF">HX845_22290</name>
</gene>
<dbReference type="RefSeq" id="WP_017125784.1">
    <property type="nucleotide sequence ID" value="NZ_JACAQE010000007.1"/>
</dbReference>
<dbReference type="SUPFAM" id="SSF53335">
    <property type="entry name" value="S-adenosyl-L-methionine-dependent methyltransferases"/>
    <property type="match status" value="1"/>
</dbReference>
<name>A0A7Y7Y3G9_9PSED</name>
<dbReference type="InterPro" id="IPR002052">
    <property type="entry name" value="DNA_methylase_N6_adenine_CS"/>
</dbReference>
<protein>
    <submittedName>
        <fullName evidence="3">Peptide chain release factor N(5)-glutamine methyltransferase</fullName>
    </submittedName>
</protein>
<dbReference type="GO" id="GO:0032259">
    <property type="term" value="P:methylation"/>
    <property type="evidence" value="ECO:0007669"/>
    <property type="project" value="UniProtKB-KW"/>
</dbReference>